<evidence type="ECO:0000313" key="4">
    <source>
        <dbReference type="WormBase" id="F59A1.7"/>
    </source>
</evidence>
<dbReference type="PIR" id="T22962">
    <property type="entry name" value="T22962"/>
</dbReference>
<dbReference type="WormBase" id="F59A1.7">
    <property type="protein sequence ID" value="CE39259"/>
    <property type="gene ID" value="WBGene00010293"/>
    <property type="gene designation" value="fbxa-108"/>
</dbReference>
<accession>Q9XUW2</accession>
<feature type="domain" description="F-box" evidence="1">
    <location>
        <begin position="17"/>
        <end position="64"/>
    </location>
</feature>
<dbReference type="Proteomes" id="UP000001940">
    <property type="component" value="Chromosome V"/>
</dbReference>
<dbReference type="AGR" id="WB:WBGene00010293"/>
<dbReference type="SMART" id="SM00256">
    <property type="entry name" value="FBOX"/>
    <property type="match status" value="1"/>
</dbReference>
<dbReference type="PROSITE" id="PS50181">
    <property type="entry name" value="FBOX"/>
    <property type="match status" value="1"/>
</dbReference>
<organism evidence="2 3">
    <name type="scientific">Caenorhabditis elegans</name>
    <dbReference type="NCBI Taxonomy" id="6239"/>
    <lineage>
        <taxon>Eukaryota</taxon>
        <taxon>Metazoa</taxon>
        <taxon>Ecdysozoa</taxon>
        <taxon>Nematoda</taxon>
        <taxon>Chromadorea</taxon>
        <taxon>Rhabditida</taxon>
        <taxon>Rhabditina</taxon>
        <taxon>Rhabditomorpha</taxon>
        <taxon>Rhabditoidea</taxon>
        <taxon>Rhabditidae</taxon>
        <taxon>Peloderinae</taxon>
        <taxon>Caenorhabditis</taxon>
    </lineage>
</organism>
<dbReference type="PhylomeDB" id="Q9XUW2"/>
<dbReference type="InterPro" id="IPR002900">
    <property type="entry name" value="DUF38/FTH_CAE_spp"/>
</dbReference>
<sequence length="319" mass="36818">MADDLDEKVISLKISKAPSMSNMPLDIIHKMVENVKPIDRLSLRKVCRNFREIVNDKDPGFKRLRLDLFKDLFSFVLHDAKNVAITQDFDGQTCTVQFNHREKRCFTKNALKIALNDVTVLIENPHFQLSHFNFSALDEDTAAVETVMSWFKSVSDSKKLWKVEKITLEACNCDIPGILSGFQPGILRSIKILHHLDLSTLEEIFRLEQWKMAKSADIISSEHSSFPIENLVHLSNFYLELDYFTVADAVKIRDILLKTANFNSGTISVLDFYDFIIDILHVFDPNYNFVEDEVFYNDGEGAQFLITHNDYELMIKRVL</sequence>
<dbReference type="HOGENOM" id="CLU_030831_3_0_1"/>
<dbReference type="CDD" id="cd22150">
    <property type="entry name" value="F-box_CeFBXA-like"/>
    <property type="match status" value="1"/>
</dbReference>
<dbReference type="OrthoDB" id="3226064at2759"/>
<dbReference type="CTD" id="186560"/>
<gene>
    <name evidence="2 4" type="primary">fbxa-108</name>
    <name evidence="2" type="ORF">CELE_F59A1.7</name>
    <name evidence="4" type="ORF">F59A1.7</name>
</gene>
<dbReference type="EMBL" id="BX284605">
    <property type="protein sequence ID" value="CAB04531.2"/>
    <property type="molecule type" value="Genomic_DNA"/>
</dbReference>
<dbReference type="InterPro" id="IPR040161">
    <property type="entry name" value="FB224"/>
</dbReference>
<proteinExistence type="predicted"/>
<dbReference type="UCSC" id="F59A1.7">
    <property type="organism name" value="c. elegans"/>
</dbReference>
<dbReference type="FunCoup" id="Q9XUW2">
    <property type="interactions" value="263"/>
</dbReference>
<dbReference type="PaxDb" id="6239-F59A1.7"/>
<dbReference type="RefSeq" id="NP_507468.2">
    <property type="nucleotide sequence ID" value="NM_075067.5"/>
</dbReference>
<dbReference type="InterPro" id="IPR001810">
    <property type="entry name" value="F-box_dom"/>
</dbReference>
<dbReference type="PANTHER" id="PTHR23015:SF4">
    <property type="entry name" value="DUF38 DOMAIN-CONTAINING PROTEIN-RELATED"/>
    <property type="match status" value="1"/>
</dbReference>
<reference evidence="2 3" key="1">
    <citation type="journal article" date="1998" name="Science">
        <title>Genome sequence of the nematode C. elegans: a platform for investigating biology.</title>
        <authorList>
            <consortium name="The C. elegans sequencing consortium"/>
            <person name="Sulson J.E."/>
            <person name="Waterston R."/>
        </authorList>
    </citation>
    <scope>NUCLEOTIDE SEQUENCE [LARGE SCALE GENOMIC DNA]</scope>
    <source>
        <strain evidence="2 3">Bristol N2</strain>
    </source>
</reference>
<dbReference type="GeneID" id="186560"/>
<protein>
    <submittedName>
        <fullName evidence="2">F-box domain-containing protein</fullName>
    </submittedName>
</protein>
<dbReference type="Bgee" id="WBGene00010293">
    <property type="expression patterns" value="Expressed in germ line (C elegans) and 3 other cell types or tissues"/>
</dbReference>
<evidence type="ECO:0000313" key="3">
    <source>
        <dbReference type="Proteomes" id="UP000001940"/>
    </source>
</evidence>
<dbReference type="Pfam" id="PF01827">
    <property type="entry name" value="FTH"/>
    <property type="match status" value="1"/>
</dbReference>
<keyword evidence="3" id="KW-1185">Reference proteome</keyword>
<dbReference type="InterPro" id="IPR036047">
    <property type="entry name" value="F-box-like_dom_sf"/>
</dbReference>
<dbReference type="OMA" id="SIETHRF"/>
<dbReference type="AlphaFoldDB" id="Q9XUW2"/>
<dbReference type="SMR" id="Q9XUW2"/>
<dbReference type="KEGG" id="cel:CELE_F59A1.7"/>
<dbReference type="Pfam" id="PF00646">
    <property type="entry name" value="F-box"/>
    <property type="match status" value="1"/>
</dbReference>
<dbReference type="InParanoid" id="Q9XUW2"/>
<evidence type="ECO:0000259" key="1">
    <source>
        <dbReference type="PROSITE" id="PS50181"/>
    </source>
</evidence>
<dbReference type="eggNOG" id="ENOG502T3KG">
    <property type="taxonomic scope" value="Eukaryota"/>
</dbReference>
<name>Q9XUW2_CAEEL</name>
<dbReference type="SUPFAM" id="SSF81383">
    <property type="entry name" value="F-box domain"/>
    <property type="match status" value="1"/>
</dbReference>
<evidence type="ECO:0000313" key="2">
    <source>
        <dbReference type="EMBL" id="CAB04531.2"/>
    </source>
</evidence>
<dbReference type="PANTHER" id="PTHR23015">
    <property type="entry name" value="UNCHARACTERIZED C.ELEGANS PROTEIN"/>
    <property type="match status" value="1"/>
</dbReference>